<gene>
    <name evidence="2" type="ORF">BDU57DRAFT_305796</name>
</gene>
<sequence>MIALLLLKSFTSAGTSSATILLKLGDVQQLIRRLAGLGAATFCEAGNFSPSSCLWQQVKRGEHVRHRLGMPQSGTARRLFFKFTKHALFRIFLLRQEESSAPAGTGSFNNLLGAPLQSGPLKESFLTSASPPKSTCLLSCHSPVVQRKSRRTLKL</sequence>
<evidence type="ECO:0000313" key="2">
    <source>
        <dbReference type="EMBL" id="KAF1914836.1"/>
    </source>
</evidence>
<dbReference type="EMBL" id="ML979137">
    <property type="protein sequence ID" value="KAF1914836.1"/>
    <property type="molecule type" value="Genomic_DNA"/>
</dbReference>
<dbReference type="Proteomes" id="UP000800096">
    <property type="component" value="Unassembled WGS sequence"/>
</dbReference>
<reference evidence="2" key="1">
    <citation type="journal article" date="2020" name="Stud. Mycol.">
        <title>101 Dothideomycetes genomes: a test case for predicting lifestyles and emergence of pathogens.</title>
        <authorList>
            <person name="Haridas S."/>
            <person name="Albert R."/>
            <person name="Binder M."/>
            <person name="Bloem J."/>
            <person name="Labutti K."/>
            <person name="Salamov A."/>
            <person name="Andreopoulos B."/>
            <person name="Baker S."/>
            <person name="Barry K."/>
            <person name="Bills G."/>
            <person name="Bluhm B."/>
            <person name="Cannon C."/>
            <person name="Castanera R."/>
            <person name="Culley D."/>
            <person name="Daum C."/>
            <person name="Ezra D."/>
            <person name="Gonzalez J."/>
            <person name="Henrissat B."/>
            <person name="Kuo A."/>
            <person name="Liang C."/>
            <person name="Lipzen A."/>
            <person name="Lutzoni F."/>
            <person name="Magnuson J."/>
            <person name="Mondo S."/>
            <person name="Nolan M."/>
            <person name="Ohm R."/>
            <person name="Pangilinan J."/>
            <person name="Park H.-J."/>
            <person name="Ramirez L."/>
            <person name="Alfaro M."/>
            <person name="Sun H."/>
            <person name="Tritt A."/>
            <person name="Yoshinaga Y."/>
            <person name="Zwiers L.-H."/>
            <person name="Turgeon B."/>
            <person name="Goodwin S."/>
            <person name="Spatafora J."/>
            <person name="Crous P."/>
            <person name="Grigoriev I."/>
        </authorList>
    </citation>
    <scope>NUCLEOTIDE SEQUENCE</scope>
    <source>
        <strain evidence="2">HMLAC05119</strain>
    </source>
</reference>
<feature type="signal peptide" evidence="1">
    <location>
        <begin position="1"/>
        <end position="17"/>
    </location>
</feature>
<name>A0A6A5QJH5_AMPQU</name>
<protein>
    <recommendedName>
        <fullName evidence="4">Secreted protein</fullName>
    </recommendedName>
</protein>
<evidence type="ECO:0000313" key="3">
    <source>
        <dbReference type="Proteomes" id="UP000800096"/>
    </source>
</evidence>
<evidence type="ECO:0008006" key="4">
    <source>
        <dbReference type="Google" id="ProtNLM"/>
    </source>
</evidence>
<keyword evidence="3" id="KW-1185">Reference proteome</keyword>
<evidence type="ECO:0000256" key="1">
    <source>
        <dbReference type="SAM" id="SignalP"/>
    </source>
</evidence>
<feature type="chain" id="PRO_5025431731" description="Secreted protein" evidence="1">
    <location>
        <begin position="18"/>
        <end position="155"/>
    </location>
</feature>
<proteinExistence type="predicted"/>
<keyword evidence="1" id="KW-0732">Signal</keyword>
<accession>A0A6A5QJH5</accession>
<organism evidence="2 3">
    <name type="scientific">Ampelomyces quisqualis</name>
    <name type="common">Powdery mildew agent</name>
    <dbReference type="NCBI Taxonomy" id="50730"/>
    <lineage>
        <taxon>Eukaryota</taxon>
        <taxon>Fungi</taxon>
        <taxon>Dikarya</taxon>
        <taxon>Ascomycota</taxon>
        <taxon>Pezizomycotina</taxon>
        <taxon>Dothideomycetes</taxon>
        <taxon>Pleosporomycetidae</taxon>
        <taxon>Pleosporales</taxon>
        <taxon>Pleosporineae</taxon>
        <taxon>Phaeosphaeriaceae</taxon>
        <taxon>Ampelomyces</taxon>
    </lineage>
</organism>
<dbReference type="AlphaFoldDB" id="A0A6A5QJH5"/>